<keyword evidence="4" id="KW-0408">Iron</keyword>
<sequence length="135" mass="15240">MDAQRLKENFAMVDANGIEVAEYFYADLFGREPQLRPMFPAAMTKQHEKLLGALSHIVSMVDDAPGLVPFLRDLGRRHSLFGVVREHYPMVGASLMTTLAYFTGQDWDEDLERDWQTAYSQVAQVMSEAATEPAI</sequence>
<dbReference type="PANTHER" id="PTHR43396">
    <property type="entry name" value="FLAVOHEMOPROTEIN"/>
    <property type="match status" value="1"/>
</dbReference>
<dbReference type="SUPFAM" id="SSF46458">
    <property type="entry name" value="Globin-like"/>
    <property type="match status" value="1"/>
</dbReference>
<dbReference type="InterPro" id="IPR009050">
    <property type="entry name" value="Globin-like_sf"/>
</dbReference>
<dbReference type="CDD" id="cd19753">
    <property type="entry name" value="Mb-like_oxidoreductase"/>
    <property type="match status" value="1"/>
</dbReference>
<gene>
    <name evidence="7" type="ORF">AGRA3207_006281</name>
</gene>
<dbReference type="InterPro" id="IPR000971">
    <property type="entry name" value="Globin"/>
</dbReference>
<keyword evidence="1 5" id="KW-0349">Heme</keyword>
<evidence type="ECO:0000256" key="4">
    <source>
        <dbReference type="ARBA" id="ARBA00023004"/>
    </source>
</evidence>
<keyword evidence="8" id="KW-1185">Reference proteome</keyword>
<dbReference type="EMBL" id="CP059572">
    <property type="protein sequence ID" value="QXJ24872.1"/>
    <property type="molecule type" value="Genomic_DNA"/>
</dbReference>
<dbReference type="InterPro" id="IPR012292">
    <property type="entry name" value="Globin/Proto"/>
</dbReference>
<accession>A0ABX8R1G1</accession>
<keyword evidence="5" id="KW-0813">Transport</keyword>
<protein>
    <recommendedName>
        <fullName evidence="6">Globin domain-containing protein</fullName>
    </recommendedName>
</protein>
<keyword evidence="3" id="KW-0479">Metal-binding</keyword>
<evidence type="ECO:0000256" key="1">
    <source>
        <dbReference type="ARBA" id="ARBA00022617"/>
    </source>
</evidence>
<evidence type="ECO:0000256" key="3">
    <source>
        <dbReference type="ARBA" id="ARBA00022723"/>
    </source>
</evidence>
<comment type="similarity">
    <text evidence="5">Belongs to the globin family.</text>
</comment>
<dbReference type="RefSeq" id="WP_231330771.1">
    <property type="nucleotide sequence ID" value="NZ_CP059572.1"/>
</dbReference>
<dbReference type="Proteomes" id="UP001049518">
    <property type="component" value="Chromosome"/>
</dbReference>
<dbReference type="Pfam" id="PF00042">
    <property type="entry name" value="Globin"/>
    <property type="match status" value="1"/>
</dbReference>
<evidence type="ECO:0000259" key="6">
    <source>
        <dbReference type="Pfam" id="PF00042"/>
    </source>
</evidence>
<name>A0ABX8R1G1_9ACTN</name>
<evidence type="ECO:0000313" key="8">
    <source>
        <dbReference type="Proteomes" id="UP001049518"/>
    </source>
</evidence>
<evidence type="ECO:0000256" key="2">
    <source>
        <dbReference type="ARBA" id="ARBA00022621"/>
    </source>
</evidence>
<reference evidence="7" key="1">
    <citation type="submission" date="2020-07" db="EMBL/GenBank/DDBJ databases">
        <authorList>
            <person name="Tarantini F.S."/>
            <person name="Hong K.W."/>
            <person name="Chan K.G."/>
        </authorList>
    </citation>
    <scope>NUCLEOTIDE SEQUENCE</scope>
    <source>
        <strain evidence="7">32-07</strain>
    </source>
</reference>
<proteinExistence type="inferred from homology"/>
<dbReference type="PANTHER" id="PTHR43396:SF3">
    <property type="entry name" value="FLAVOHEMOPROTEIN"/>
    <property type="match status" value="1"/>
</dbReference>
<evidence type="ECO:0000313" key="7">
    <source>
        <dbReference type="EMBL" id="QXJ24872.1"/>
    </source>
</evidence>
<organism evidence="7 8">
    <name type="scientific">Actinomadura graeca</name>
    <dbReference type="NCBI Taxonomy" id="2750812"/>
    <lineage>
        <taxon>Bacteria</taxon>
        <taxon>Bacillati</taxon>
        <taxon>Actinomycetota</taxon>
        <taxon>Actinomycetes</taxon>
        <taxon>Streptosporangiales</taxon>
        <taxon>Thermomonosporaceae</taxon>
        <taxon>Actinomadura</taxon>
    </lineage>
</organism>
<evidence type="ECO:0000256" key="5">
    <source>
        <dbReference type="RuleBase" id="RU000356"/>
    </source>
</evidence>
<feature type="domain" description="Globin" evidence="6">
    <location>
        <begin position="24"/>
        <end position="126"/>
    </location>
</feature>
<keyword evidence="2 5" id="KW-0561">Oxygen transport</keyword>
<dbReference type="Gene3D" id="1.10.490.10">
    <property type="entry name" value="Globins"/>
    <property type="match status" value="1"/>
</dbReference>